<reference evidence="1 2" key="1">
    <citation type="submission" date="2020-03" db="EMBL/GenBank/DDBJ databases">
        <title>Genomic Encyclopedia of Type Strains, Phase IV (KMG-IV): sequencing the most valuable type-strain genomes for metagenomic binning, comparative biology and taxonomic classification.</title>
        <authorList>
            <person name="Goeker M."/>
        </authorList>
    </citation>
    <scope>NUCLEOTIDE SEQUENCE [LARGE SCALE GENOMIC DNA]</scope>
    <source>
        <strain evidence="1 2">DSM 24233</strain>
    </source>
</reference>
<dbReference type="Proteomes" id="UP000580856">
    <property type="component" value="Unassembled WGS sequence"/>
</dbReference>
<dbReference type="PANTHER" id="PTHR35336">
    <property type="entry name" value="ADENOSYLCOBINAMIDE AMIDOHYDROLASE"/>
    <property type="match status" value="1"/>
</dbReference>
<dbReference type="EMBL" id="JAATJA010000002">
    <property type="protein sequence ID" value="NJB68117.1"/>
    <property type="molecule type" value="Genomic_DNA"/>
</dbReference>
<proteinExistence type="predicted"/>
<dbReference type="GO" id="GO:0016787">
    <property type="term" value="F:hydrolase activity"/>
    <property type="evidence" value="ECO:0007669"/>
    <property type="project" value="UniProtKB-KW"/>
</dbReference>
<comment type="caution">
    <text evidence="1">The sequence shown here is derived from an EMBL/GenBank/DDBJ whole genome shotgun (WGS) entry which is preliminary data.</text>
</comment>
<dbReference type="InterPro" id="IPR002808">
    <property type="entry name" value="AdoCbi_amidolase"/>
</dbReference>
<name>A0A846QLP8_9BACT</name>
<accession>A0A846QLP8</accession>
<dbReference type="AlphaFoldDB" id="A0A846QLP8"/>
<keyword evidence="2" id="KW-1185">Reference proteome</keyword>
<keyword evidence="1" id="KW-0378">Hydrolase</keyword>
<sequence>MDTPHYALEHTARLVHISLPTPREVLSCAVLGGGLTRASHLLNLRVEHTPDAPSAPFVPPEHTLADVCRAHGWAGTTVGMMTAASMNSLRMVTLREGDVDVAALVTSGLSNARRAGDRADWRAFADAPCAPGTINIIILTNARLSPACMAEALCVVSEAKAAALQELDVRSRVSGGVATGTGTDATAVVCGPGPVDVRYCGKHVLFGEMLARATAQALSQSLEWYREHSQCAATV</sequence>
<protein>
    <submittedName>
        <fullName evidence="1">Adenosylcobinamide amidohydrolase</fullName>
    </submittedName>
</protein>
<dbReference type="InterPro" id="IPR052209">
    <property type="entry name" value="CbiZ"/>
</dbReference>
<dbReference type="PANTHER" id="PTHR35336:SF5">
    <property type="entry name" value="ADENOSYLCOBINAMIDE AMIDOHYDROLASE"/>
    <property type="match status" value="1"/>
</dbReference>
<organism evidence="1 2">
    <name type="scientific">Desulfobaculum xiamenense</name>
    <dbReference type="NCBI Taxonomy" id="995050"/>
    <lineage>
        <taxon>Bacteria</taxon>
        <taxon>Pseudomonadati</taxon>
        <taxon>Thermodesulfobacteriota</taxon>
        <taxon>Desulfovibrionia</taxon>
        <taxon>Desulfovibrionales</taxon>
        <taxon>Desulfovibrionaceae</taxon>
        <taxon>Desulfobaculum</taxon>
    </lineage>
</organism>
<evidence type="ECO:0000313" key="2">
    <source>
        <dbReference type="Proteomes" id="UP000580856"/>
    </source>
</evidence>
<gene>
    <name evidence="1" type="ORF">GGQ74_001790</name>
</gene>
<evidence type="ECO:0000313" key="1">
    <source>
        <dbReference type="EMBL" id="NJB68117.1"/>
    </source>
</evidence>
<dbReference type="Pfam" id="PF01955">
    <property type="entry name" value="CbiZ"/>
    <property type="match status" value="1"/>
</dbReference>
<dbReference type="RefSeq" id="WP_167941212.1">
    <property type="nucleotide sequence ID" value="NZ_JAATJA010000002.1"/>
</dbReference>